<evidence type="ECO:0000256" key="5">
    <source>
        <dbReference type="ARBA" id="ARBA00022989"/>
    </source>
</evidence>
<dbReference type="HOGENOM" id="CLU_036879_0_1_11"/>
<dbReference type="InterPro" id="IPR000515">
    <property type="entry name" value="MetI-like"/>
</dbReference>
<name>A0A075USF1_9PSEU</name>
<evidence type="ECO:0000256" key="3">
    <source>
        <dbReference type="ARBA" id="ARBA00022475"/>
    </source>
</evidence>
<evidence type="ECO:0000256" key="4">
    <source>
        <dbReference type="ARBA" id="ARBA00022692"/>
    </source>
</evidence>
<comment type="subcellular location">
    <subcellularLocation>
        <location evidence="1 7">Cell membrane</location>
        <topology evidence="1 7">Multi-pass membrane protein</topology>
    </subcellularLocation>
</comment>
<keyword evidence="5 7" id="KW-1133">Transmembrane helix</keyword>
<dbReference type="STRING" id="208439.AJAP_21245"/>
<dbReference type="Pfam" id="PF19300">
    <property type="entry name" value="BPD_transp_1_N"/>
    <property type="match status" value="1"/>
</dbReference>
<keyword evidence="2 7" id="KW-0813">Transport</keyword>
<evidence type="ECO:0000256" key="6">
    <source>
        <dbReference type="ARBA" id="ARBA00023136"/>
    </source>
</evidence>
<evidence type="ECO:0000256" key="1">
    <source>
        <dbReference type="ARBA" id="ARBA00004651"/>
    </source>
</evidence>
<dbReference type="EMBL" id="CP008953">
    <property type="protein sequence ID" value="AIG77107.1"/>
    <property type="molecule type" value="Genomic_DNA"/>
</dbReference>
<feature type="transmembrane region" description="Helical" evidence="7">
    <location>
        <begin position="137"/>
        <end position="157"/>
    </location>
</feature>
<dbReference type="PROSITE" id="PS50928">
    <property type="entry name" value="ABC_TM1"/>
    <property type="match status" value="1"/>
</dbReference>
<dbReference type="KEGG" id="aja:AJAP_21245"/>
<keyword evidence="10" id="KW-1185">Reference proteome</keyword>
<feature type="transmembrane region" description="Helical" evidence="7">
    <location>
        <begin position="177"/>
        <end position="200"/>
    </location>
</feature>
<evidence type="ECO:0000256" key="2">
    <source>
        <dbReference type="ARBA" id="ARBA00022448"/>
    </source>
</evidence>
<accession>A0A075USF1</accession>
<dbReference type="GO" id="GO:0055085">
    <property type="term" value="P:transmembrane transport"/>
    <property type="evidence" value="ECO:0007669"/>
    <property type="project" value="InterPro"/>
</dbReference>
<dbReference type="GO" id="GO:0005886">
    <property type="term" value="C:plasma membrane"/>
    <property type="evidence" value="ECO:0007669"/>
    <property type="project" value="UniProtKB-SubCell"/>
</dbReference>
<keyword evidence="3" id="KW-1003">Cell membrane</keyword>
<feature type="transmembrane region" description="Helical" evidence="7">
    <location>
        <begin position="95"/>
        <end position="116"/>
    </location>
</feature>
<evidence type="ECO:0000256" key="7">
    <source>
        <dbReference type="RuleBase" id="RU363032"/>
    </source>
</evidence>
<dbReference type="PANTHER" id="PTHR43163:SF3">
    <property type="entry name" value="PEPTIDE ABC TRANSPORTER PERMEASE PROTEIN"/>
    <property type="match status" value="1"/>
</dbReference>
<dbReference type="Proteomes" id="UP000028492">
    <property type="component" value="Chromosome"/>
</dbReference>
<dbReference type="Gene3D" id="1.10.3720.10">
    <property type="entry name" value="MetI-like"/>
    <property type="match status" value="1"/>
</dbReference>
<feature type="transmembrane region" description="Helical" evidence="7">
    <location>
        <begin position="12"/>
        <end position="30"/>
    </location>
</feature>
<reference evidence="9 10" key="1">
    <citation type="journal article" date="2014" name="J. Biotechnol.">
        <title>Complete genome sequence of the actinobacterium Amycolatopsis japonica MG417-CF17(T) (=DSM 44213T) producing (S,S)-N,N'-ethylenediaminedisuccinic acid.</title>
        <authorList>
            <person name="Stegmann E."/>
            <person name="Albersmeier A."/>
            <person name="Spohn M."/>
            <person name="Gert H."/>
            <person name="Weber T."/>
            <person name="Wohlleben W."/>
            <person name="Kalinowski J."/>
            <person name="Ruckert C."/>
        </authorList>
    </citation>
    <scope>NUCLEOTIDE SEQUENCE [LARGE SCALE GENOMIC DNA]</scope>
    <source>
        <strain evidence="10">MG417-CF17 (DSM 44213)</strain>
    </source>
</reference>
<comment type="similarity">
    <text evidence="7">Belongs to the binding-protein-dependent transport system permease family.</text>
</comment>
<dbReference type="InterPro" id="IPR045621">
    <property type="entry name" value="BPD_transp_1_N"/>
</dbReference>
<dbReference type="AlphaFoldDB" id="A0A075USF1"/>
<dbReference type="PANTHER" id="PTHR43163">
    <property type="entry name" value="DIPEPTIDE TRANSPORT SYSTEM PERMEASE PROTEIN DPPB-RELATED"/>
    <property type="match status" value="1"/>
</dbReference>
<dbReference type="Pfam" id="PF00528">
    <property type="entry name" value="BPD_transp_1"/>
    <property type="match status" value="1"/>
</dbReference>
<dbReference type="InterPro" id="IPR035906">
    <property type="entry name" value="MetI-like_sf"/>
</dbReference>
<protein>
    <submittedName>
        <fullName evidence="9">Binding-protein-dependent transport systems inner membrane component</fullName>
    </submittedName>
</protein>
<keyword evidence="4 7" id="KW-0812">Transmembrane</keyword>
<keyword evidence="6 7" id="KW-0472">Membrane</keyword>
<feature type="domain" description="ABC transmembrane type-1" evidence="8">
    <location>
        <begin position="95"/>
        <end position="300"/>
    </location>
</feature>
<gene>
    <name evidence="9" type="ORF">AJAP_21245</name>
</gene>
<sequence>MTGLLLRRLRDLVIILVIVGTMMFFVIRLIPGDPAQAILGPTARPSDVDALRESMGLNGTLWEQYFSWAGNVLHGDFGTSITYHAPVLGVVADHILPTLTLAVLSTVISFFLSVAITSWQAVSPRNPVARALDRLSALGMAMPDFWISLMLVLVFSVTLRWFPSSGYENLFTAPATAVPALVLPLTVLVIGQTALFVLTLRESLLGELPLAYLRTARVKGLSERQVMTKHVLPNALMPLITQLGSNFAMLVGGIVIIESIFVVPGLGHLLMGAVSTRDFPLIQGVTLFVAVLFVLVNLLVDLSYALLDPKVRVS</sequence>
<dbReference type="eggNOG" id="COG0601">
    <property type="taxonomic scope" value="Bacteria"/>
</dbReference>
<feature type="transmembrane region" description="Helical" evidence="7">
    <location>
        <begin position="247"/>
        <end position="269"/>
    </location>
</feature>
<dbReference type="RefSeq" id="WP_038514378.1">
    <property type="nucleotide sequence ID" value="NZ_CP008953.1"/>
</dbReference>
<organism evidence="9 10">
    <name type="scientific">Amycolatopsis japonica</name>
    <dbReference type="NCBI Taxonomy" id="208439"/>
    <lineage>
        <taxon>Bacteria</taxon>
        <taxon>Bacillati</taxon>
        <taxon>Actinomycetota</taxon>
        <taxon>Actinomycetes</taxon>
        <taxon>Pseudonocardiales</taxon>
        <taxon>Pseudonocardiaceae</taxon>
        <taxon>Amycolatopsis</taxon>
        <taxon>Amycolatopsis japonica group</taxon>
    </lineage>
</organism>
<dbReference type="CDD" id="cd06261">
    <property type="entry name" value="TM_PBP2"/>
    <property type="match status" value="1"/>
</dbReference>
<evidence type="ECO:0000313" key="9">
    <source>
        <dbReference type="EMBL" id="AIG77107.1"/>
    </source>
</evidence>
<proteinExistence type="inferred from homology"/>
<evidence type="ECO:0000313" key="10">
    <source>
        <dbReference type="Proteomes" id="UP000028492"/>
    </source>
</evidence>
<dbReference type="SUPFAM" id="SSF161098">
    <property type="entry name" value="MetI-like"/>
    <property type="match status" value="1"/>
</dbReference>
<evidence type="ECO:0000259" key="8">
    <source>
        <dbReference type="PROSITE" id="PS50928"/>
    </source>
</evidence>
<feature type="transmembrane region" description="Helical" evidence="7">
    <location>
        <begin position="281"/>
        <end position="307"/>
    </location>
</feature>